<keyword evidence="11" id="KW-1185">Reference proteome</keyword>
<dbReference type="GO" id="GO:0005886">
    <property type="term" value="C:plasma membrane"/>
    <property type="evidence" value="ECO:0007669"/>
    <property type="project" value="UniProtKB-SubCell"/>
</dbReference>
<comment type="subcellular location">
    <subcellularLocation>
        <location evidence="1">Cell membrane</location>
        <topology evidence="1">Multi-pass membrane protein</topology>
    </subcellularLocation>
</comment>
<gene>
    <name evidence="10" type="ORF">HNR40_006257</name>
</gene>
<organism evidence="10 11">
    <name type="scientific">Nonomuraea endophytica</name>
    <dbReference type="NCBI Taxonomy" id="714136"/>
    <lineage>
        <taxon>Bacteria</taxon>
        <taxon>Bacillati</taxon>
        <taxon>Actinomycetota</taxon>
        <taxon>Actinomycetes</taxon>
        <taxon>Streptosporangiales</taxon>
        <taxon>Streptosporangiaceae</taxon>
        <taxon>Nonomuraea</taxon>
    </lineage>
</organism>
<dbReference type="RefSeq" id="WP_184967526.1">
    <property type="nucleotide sequence ID" value="NZ_JACHIN010000009.1"/>
</dbReference>
<keyword evidence="3" id="KW-1003">Cell membrane</keyword>
<keyword evidence="4 8" id="KW-0812">Transmembrane</keyword>
<feature type="transmembrane region" description="Helical" evidence="8">
    <location>
        <begin position="28"/>
        <end position="48"/>
    </location>
</feature>
<dbReference type="AlphaFoldDB" id="A0A7W8EIP3"/>
<dbReference type="PANTHER" id="PTHR32309:SF31">
    <property type="entry name" value="CAPSULAR EXOPOLYSACCHARIDE FAMILY"/>
    <property type="match status" value="1"/>
</dbReference>
<reference evidence="10 11" key="1">
    <citation type="submission" date="2020-08" db="EMBL/GenBank/DDBJ databases">
        <title>Genomic Encyclopedia of Type Strains, Phase IV (KMG-IV): sequencing the most valuable type-strain genomes for metagenomic binning, comparative biology and taxonomic classification.</title>
        <authorList>
            <person name="Goeker M."/>
        </authorList>
    </citation>
    <scope>NUCLEOTIDE SEQUENCE [LARGE SCALE GENOMIC DNA]</scope>
    <source>
        <strain evidence="10 11">DSM 45385</strain>
    </source>
</reference>
<keyword evidence="5 8" id="KW-1133">Transmembrane helix</keyword>
<dbReference type="PANTHER" id="PTHR32309">
    <property type="entry name" value="TYROSINE-PROTEIN KINASE"/>
    <property type="match status" value="1"/>
</dbReference>
<dbReference type="Proteomes" id="UP000568380">
    <property type="component" value="Unassembled WGS sequence"/>
</dbReference>
<protein>
    <submittedName>
        <fullName evidence="10">Capsular polysaccharide biosynthesis protein</fullName>
    </submittedName>
</protein>
<evidence type="ECO:0000256" key="8">
    <source>
        <dbReference type="SAM" id="Phobius"/>
    </source>
</evidence>
<keyword evidence="6 8" id="KW-0472">Membrane</keyword>
<comment type="similarity">
    <text evidence="2">Belongs to the CpsC/CapA family.</text>
</comment>
<sequence>MSPPPAVQARSSGTDLAEHLSLLRRRKLLFAGCLLAAVAAALGLWRLVPPAYTATTEVLVAPVGVQEQTNQVTSRQREALNLDTEAQIAQSAVVAAMTATALKIPAAEPAEVSVPPNSSVLAIAVTAADPETAAAQSRAYAQAYLAHRTESAQTALAAQQKALLAKLKQVNTALGDTAEQVAKLRRGTAGHAVATHRQSVLNRQALSLTMKYDGLKTLALTPGTVISEAAMPTAPSAPSLPLYLGAGLMLGLLAGSAAGYGRDQLDTRLRRAADVERLTGVAVLADLSDQVKVLDKGTLHDLASSVVAACPGKRLLVRVVPPGPGAHALAAPLASRAPLSVLNGDDVSDLAKADAAILLITLRKAVAADVAAAVRHLSRHDVPIIGAVTCTGDLPAPPEKSRALPKLSQTLDKLVVPAPVPEPETTPMPAITDTPGKRP</sequence>
<evidence type="ECO:0000256" key="5">
    <source>
        <dbReference type="ARBA" id="ARBA00022989"/>
    </source>
</evidence>
<evidence type="ECO:0000256" key="4">
    <source>
        <dbReference type="ARBA" id="ARBA00022692"/>
    </source>
</evidence>
<comment type="caution">
    <text evidence="10">The sequence shown here is derived from an EMBL/GenBank/DDBJ whole genome shotgun (WGS) entry which is preliminary data.</text>
</comment>
<evidence type="ECO:0000259" key="9">
    <source>
        <dbReference type="Pfam" id="PF02706"/>
    </source>
</evidence>
<evidence type="ECO:0000313" key="10">
    <source>
        <dbReference type="EMBL" id="MBB5080768.1"/>
    </source>
</evidence>
<accession>A0A7W8EIP3</accession>
<evidence type="ECO:0000256" key="6">
    <source>
        <dbReference type="ARBA" id="ARBA00023136"/>
    </source>
</evidence>
<feature type="domain" description="Polysaccharide chain length determinant N-terminal" evidence="9">
    <location>
        <begin position="14"/>
        <end position="94"/>
    </location>
</feature>
<dbReference type="EMBL" id="JACHIN010000009">
    <property type="protein sequence ID" value="MBB5080768.1"/>
    <property type="molecule type" value="Genomic_DNA"/>
</dbReference>
<name>A0A7W8EIP3_9ACTN</name>
<evidence type="ECO:0000256" key="2">
    <source>
        <dbReference type="ARBA" id="ARBA00006683"/>
    </source>
</evidence>
<proteinExistence type="inferred from homology"/>
<dbReference type="Pfam" id="PF02706">
    <property type="entry name" value="Wzz"/>
    <property type="match status" value="1"/>
</dbReference>
<dbReference type="InterPro" id="IPR003856">
    <property type="entry name" value="LPS_length_determ_N"/>
</dbReference>
<evidence type="ECO:0000256" key="3">
    <source>
        <dbReference type="ARBA" id="ARBA00022475"/>
    </source>
</evidence>
<evidence type="ECO:0000313" key="11">
    <source>
        <dbReference type="Proteomes" id="UP000568380"/>
    </source>
</evidence>
<dbReference type="InterPro" id="IPR050445">
    <property type="entry name" value="Bact_polysacc_biosynth/exp"/>
</dbReference>
<evidence type="ECO:0000256" key="7">
    <source>
        <dbReference type="SAM" id="MobiDB-lite"/>
    </source>
</evidence>
<feature type="region of interest" description="Disordered" evidence="7">
    <location>
        <begin position="416"/>
        <end position="439"/>
    </location>
</feature>
<evidence type="ECO:0000256" key="1">
    <source>
        <dbReference type="ARBA" id="ARBA00004651"/>
    </source>
</evidence>